<keyword evidence="3" id="KW-1185">Reference proteome</keyword>
<name>A0ABP8RK28_9PSEU</name>
<organism evidence="2 3">
    <name type="scientific">Pseudonocardia xishanensis</name>
    <dbReference type="NCBI Taxonomy" id="630995"/>
    <lineage>
        <taxon>Bacteria</taxon>
        <taxon>Bacillati</taxon>
        <taxon>Actinomycetota</taxon>
        <taxon>Actinomycetes</taxon>
        <taxon>Pseudonocardiales</taxon>
        <taxon>Pseudonocardiaceae</taxon>
        <taxon>Pseudonocardia</taxon>
    </lineage>
</organism>
<proteinExistence type="predicted"/>
<sequence length="431" mass="47059">MASDIVPIQLSLTEGDLVTLWAPRWREDGEDWEAFLGDDESLFGFPEVAQLAACVRTVTDHDLIDHPAWSVVPTLTVAELTPEETRRYDVIGVPELVAEEPDTWTIGELAEIMEIVRSLAEVCDLERVLAVLDSQPAFALLDQGTLPFAGREGGKLWTQLGQTVVDEWDSVVDALDAMVTTPEVDATALARARAEAEELAARIAEAEERVEEETDGAATDEELDEADEEAVDEQVAEDEAEIEAGPVGFWEEIGIDPIRITTSAGSKVTLRCYLDDKPVFLGANGRIDAFDSERALARWLADGGKDDNDLVAASTWQDVLDRAAVGELTVTVDPMNDYLLVGLDEDIAQGTLEVDPTQLELATELLLDVGEWAGDPAPARALAESESLGWLVSFVIRPNPTRLAPSPPFDREANTWRELVHAAEARFTTPD</sequence>
<gene>
    <name evidence="2" type="ORF">GCM10023175_13300</name>
</gene>
<feature type="coiled-coil region" evidence="1">
    <location>
        <begin position="189"/>
        <end position="243"/>
    </location>
</feature>
<evidence type="ECO:0000313" key="3">
    <source>
        <dbReference type="Proteomes" id="UP001501598"/>
    </source>
</evidence>
<keyword evidence="1" id="KW-0175">Coiled coil</keyword>
<evidence type="ECO:0000313" key="2">
    <source>
        <dbReference type="EMBL" id="GAA4540538.1"/>
    </source>
</evidence>
<protein>
    <recommendedName>
        <fullName evidence="4">Primosomal protein</fullName>
    </recommendedName>
</protein>
<evidence type="ECO:0008006" key="4">
    <source>
        <dbReference type="Google" id="ProtNLM"/>
    </source>
</evidence>
<dbReference type="EMBL" id="BAABGT010000021">
    <property type="protein sequence ID" value="GAA4540538.1"/>
    <property type="molecule type" value="Genomic_DNA"/>
</dbReference>
<dbReference type="Proteomes" id="UP001501598">
    <property type="component" value="Unassembled WGS sequence"/>
</dbReference>
<comment type="caution">
    <text evidence="2">The sequence shown here is derived from an EMBL/GenBank/DDBJ whole genome shotgun (WGS) entry which is preliminary data.</text>
</comment>
<dbReference type="RefSeq" id="WP_345413768.1">
    <property type="nucleotide sequence ID" value="NZ_BAABGT010000021.1"/>
</dbReference>
<evidence type="ECO:0000256" key="1">
    <source>
        <dbReference type="SAM" id="Coils"/>
    </source>
</evidence>
<accession>A0ABP8RK28</accession>
<reference evidence="3" key="1">
    <citation type="journal article" date="2019" name="Int. J. Syst. Evol. Microbiol.">
        <title>The Global Catalogue of Microorganisms (GCM) 10K type strain sequencing project: providing services to taxonomists for standard genome sequencing and annotation.</title>
        <authorList>
            <consortium name="The Broad Institute Genomics Platform"/>
            <consortium name="The Broad Institute Genome Sequencing Center for Infectious Disease"/>
            <person name="Wu L."/>
            <person name="Ma J."/>
        </authorList>
    </citation>
    <scope>NUCLEOTIDE SEQUENCE [LARGE SCALE GENOMIC DNA]</scope>
    <source>
        <strain evidence="3">JCM 17906</strain>
    </source>
</reference>